<protein>
    <submittedName>
        <fullName evidence="1">Uncharacterized protein</fullName>
    </submittedName>
</protein>
<name>A0ACC0AY16_CATRO</name>
<gene>
    <name evidence="1" type="ORF">M9H77_15608</name>
</gene>
<evidence type="ECO:0000313" key="1">
    <source>
        <dbReference type="EMBL" id="KAI5665755.1"/>
    </source>
</evidence>
<accession>A0ACC0AY16</accession>
<keyword evidence="2" id="KW-1185">Reference proteome</keyword>
<comment type="caution">
    <text evidence="1">The sequence shown here is derived from an EMBL/GenBank/DDBJ whole genome shotgun (WGS) entry which is preliminary data.</text>
</comment>
<dbReference type="EMBL" id="CM044704">
    <property type="protein sequence ID" value="KAI5665755.1"/>
    <property type="molecule type" value="Genomic_DNA"/>
</dbReference>
<dbReference type="Proteomes" id="UP001060085">
    <property type="component" value="Linkage Group LG04"/>
</dbReference>
<evidence type="ECO:0000313" key="2">
    <source>
        <dbReference type="Proteomes" id="UP001060085"/>
    </source>
</evidence>
<proteinExistence type="predicted"/>
<organism evidence="1 2">
    <name type="scientific">Catharanthus roseus</name>
    <name type="common">Madagascar periwinkle</name>
    <name type="synonym">Vinca rosea</name>
    <dbReference type="NCBI Taxonomy" id="4058"/>
    <lineage>
        <taxon>Eukaryota</taxon>
        <taxon>Viridiplantae</taxon>
        <taxon>Streptophyta</taxon>
        <taxon>Embryophyta</taxon>
        <taxon>Tracheophyta</taxon>
        <taxon>Spermatophyta</taxon>
        <taxon>Magnoliopsida</taxon>
        <taxon>eudicotyledons</taxon>
        <taxon>Gunneridae</taxon>
        <taxon>Pentapetalae</taxon>
        <taxon>asterids</taxon>
        <taxon>lamiids</taxon>
        <taxon>Gentianales</taxon>
        <taxon>Apocynaceae</taxon>
        <taxon>Rauvolfioideae</taxon>
        <taxon>Vinceae</taxon>
        <taxon>Catharanthinae</taxon>
        <taxon>Catharanthus</taxon>
    </lineage>
</organism>
<sequence>MANLIFLVILFFTIAAALEFQTDLSSGAAWNEGKKCQKQQVQVQSCQEYLRKSTKMSPYYSEMINEGKSWREEFPECCNELEEMDRECRCEAIRQVMQRLRSKREQGESIEMQEMLQTAKSLPKLCRLKPQQRCEISSAAYNSEHENYLNSLEDVN</sequence>
<reference evidence="2" key="1">
    <citation type="journal article" date="2023" name="Nat. Plants">
        <title>Single-cell RNA sequencing provides a high-resolution roadmap for understanding the multicellular compartmentation of specialized metabolism.</title>
        <authorList>
            <person name="Sun S."/>
            <person name="Shen X."/>
            <person name="Li Y."/>
            <person name="Li Y."/>
            <person name="Wang S."/>
            <person name="Li R."/>
            <person name="Zhang H."/>
            <person name="Shen G."/>
            <person name="Guo B."/>
            <person name="Wei J."/>
            <person name="Xu J."/>
            <person name="St-Pierre B."/>
            <person name="Chen S."/>
            <person name="Sun C."/>
        </authorList>
    </citation>
    <scope>NUCLEOTIDE SEQUENCE [LARGE SCALE GENOMIC DNA]</scope>
</reference>